<evidence type="ECO:0000313" key="1">
    <source>
        <dbReference type="EMBL" id="OMO61282.1"/>
    </source>
</evidence>
<protein>
    <submittedName>
        <fullName evidence="1">Uncharacterized protein</fullName>
    </submittedName>
</protein>
<dbReference type="Proteomes" id="UP000187203">
    <property type="component" value="Unassembled WGS sequence"/>
</dbReference>
<accession>A0A1R3GT80</accession>
<dbReference type="AlphaFoldDB" id="A0A1R3GT80"/>
<keyword evidence="2" id="KW-1185">Reference proteome</keyword>
<organism evidence="1 2">
    <name type="scientific">Corchorus olitorius</name>
    <dbReference type="NCBI Taxonomy" id="93759"/>
    <lineage>
        <taxon>Eukaryota</taxon>
        <taxon>Viridiplantae</taxon>
        <taxon>Streptophyta</taxon>
        <taxon>Embryophyta</taxon>
        <taxon>Tracheophyta</taxon>
        <taxon>Spermatophyta</taxon>
        <taxon>Magnoliopsida</taxon>
        <taxon>eudicotyledons</taxon>
        <taxon>Gunneridae</taxon>
        <taxon>Pentapetalae</taxon>
        <taxon>rosids</taxon>
        <taxon>malvids</taxon>
        <taxon>Malvales</taxon>
        <taxon>Malvaceae</taxon>
        <taxon>Grewioideae</taxon>
        <taxon>Apeibeae</taxon>
        <taxon>Corchorus</taxon>
    </lineage>
</organism>
<proteinExistence type="predicted"/>
<dbReference type="EMBL" id="AWUE01021712">
    <property type="protein sequence ID" value="OMO61282.1"/>
    <property type="molecule type" value="Genomic_DNA"/>
</dbReference>
<sequence length="61" mass="7237">MDYRLFGSVERTKWRGRVECEVSGGCLMGEEIERAVVVEDDKIRRLRWHNELAKEMRNPLS</sequence>
<evidence type="ECO:0000313" key="2">
    <source>
        <dbReference type="Proteomes" id="UP000187203"/>
    </source>
</evidence>
<comment type="caution">
    <text evidence="1">The sequence shown here is derived from an EMBL/GenBank/DDBJ whole genome shotgun (WGS) entry which is preliminary data.</text>
</comment>
<reference evidence="2" key="1">
    <citation type="submission" date="2013-09" db="EMBL/GenBank/DDBJ databases">
        <title>Corchorus olitorius genome sequencing.</title>
        <authorList>
            <person name="Alam M."/>
            <person name="Haque M.S."/>
            <person name="Islam M.S."/>
            <person name="Emdad E.M."/>
            <person name="Islam M.M."/>
            <person name="Ahmed B."/>
            <person name="Halim A."/>
            <person name="Hossen Q.M.M."/>
            <person name="Hossain M.Z."/>
            <person name="Ahmed R."/>
            <person name="Khan M.M."/>
            <person name="Islam R."/>
            <person name="Rashid M.M."/>
            <person name="Khan S.A."/>
            <person name="Rahman M.S."/>
            <person name="Alam M."/>
            <person name="Yahiya A.S."/>
            <person name="Khan M.S."/>
            <person name="Azam M.S."/>
            <person name="Haque T."/>
            <person name="Lashkar M.Z.H."/>
            <person name="Akhand A.I."/>
            <person name="Morshed G."/>
            <person name="Roy S."/>
            <person name="Uddin K.S."/>
            <person name="Rabeya T."/>
            <person name="Hossain A.S."/>
            <person name="Chowdhury A."/>
            <person name="Snigdha A.R."/>
            <person name="Mortoza M.S."/>
            <person name="Matin S.A."/>
            <person name="Hoque S.M.E."/>
            <person name="Islam M.K."/>
            <person name="Roy D.K."/>
            <person name="Haider R."/>
            <person name="Moosa M.M."/>
            <person name="Elias S.M."/>
            <person name="Hasan A.M."/>
            <person name="Jahan S."/>
            <person name="Shafiuddin M."/>
            <person name="Mahmood N."/>
            <person name="Shommy N.S."/>
        </authorList>
    </citation>
    <scope>NUCLEOTIDE SEQUENCE [LARGE SCALE GENOMIC DNA]</scope>
    <source>
        <strain evidence="2">cv. O-4</strain>
    </source>
</reference>
<gene>
    <name evidence="1" type="ORF">COLO4_33485</name>
</gene>
<name>A0A1R3GT80_9ROSI</name>